<protein>
    <submittedName>
        <fullName evidence="7">DNA repair protein</fullName>
    </submittedName>
</protein>
<dbReference type="GO" id="GO:0046872">
    <property type="term" value="F:metal ion binding"/>
    <property type="evidence" value="ECO:0007669"/>
    <property type="project" value="UniProtKB-KW"/>
</dbReference>
<evidence type="ECO:0000256" key="3">
    <source>
        <dbReference type="ARBA" id="ARBA00022801"/>
    </source>
</evidence>
<dbReference type="RefSeq" id="WP_099644431.1">
    <property type="nucleotide sequence ID" value="NZ_KZ319287.1"/>
</dbReference>
<dbReference type="PROSITE" id="PS01302">
    <property type="entry name" value="UPF0758"/>
    <property type="match status" value="1"/>
</dbReference>
<keyword evidence="2" id="KW-0479">Metal-binding</keyword>
<dbReference type="EMBL" id="NQXA01000001">
    <property type="protein sequence ID" value="PHQ30892.1"/>
    <property type="molecule type" value="Genomic_DNA"/>
</dbReference>
<dbReference type="InterPro" id="IPR020891">
    <property type="entry name" value="UPF0758_CS"/>
</dbReference>
<evidence type="ECO:0000256" key="1">
    <source>
        <dbReference type="ARBA" id="ARBA00022670"/>
    </source>
</evidence>
<keyword evidence="8" id="KW-1185">Reference proteome</keyword>
<dbReference type="AlphaFoldDB" id="A0A2G1VVT8"/>
<dbReference type="InterPro" id="IPR037518">
    <property type="entry name" value="MPN"/>
</dbReference>
<gene>
    <name evidence="7" type="ORF">CJ305_01305</name>
</gene>
<evidence type="ECO:0000256" key="2">
    <source>
        <dbReference type="ARBA" id="ARBA00022723"/>
    </source>
</evidence>
<sequence length="144" mass="16067">MKAAEIKVSYINKNEQKIKISSSSSAYELILNHWDLNIIDFMEEVKVILLNRANTVLGVYELSKGGSTSCVVDVKIILNVAIKAHASSIILVHNHPSGQVIPSETDKRLTIKLKEACKMVDLELLDHLVISRDSYTSFSDENLL</sequence>
<dbReference type="PANTHER" id="PTHR30471">
    <property type="entry name" value="DNA REPAIR PROTEIN RADC"/>
    <property type="match status" value="1"/>
</dbReference>
<keyword evidence="3" id="KW-0378">Hydrolase</keyword>
<dbReference type="OrthoDB" id="9804482at2"/>
<evidence type="ECO:0000259" key="6">
    <source>
        <dbReference type="PROSITE" id="PS50249"/>
    </source>
</evidence>
<dbReference type="Gene3D" id="3.40.140.10">
    <property type="entry name" value="Cytidine Deaminase, domain 2"/>
    <property type="match status" value="1"/>
</dbReference>
<keyword evidence="4" id="KW-0862">Zinc</keyword>
<dbReference type="GO" id="GO:0006508">
    <property type="term" value="P:proteolysis"/>
    <property type="evidence" value="ECO:0007669"/>
    <property type="project" value="UniProtKB-KW"/>
</dbReference>
<dbReference type="InterPro" id="IPR001405">
    <property type="entry name" value="UPF0758"/>
</dbReference>
<dbReference type="SUPFAM" id="SSF102712">
    <property type="entry name" value="JAB1/MPN domain"/>
    <property type="match status" value="1"/>
</dbReference>
<organism evidence="7 8">
    <name type="scientific">Leeuwenhoekiella nanhaiensis</name>
    <dbReference type="NCBI Taxonomy" id="1655491"/>
    <lineage>
        <taxon>Bacteria</taxon>
        <taxon>Pseudomonadati</taxon>
        <taxon>Bacteroidota</taxon>
        <taxon>Flavobacteriia</taxon>
        <taxon>Flavobacteriales</taxon>
        <taxon>Flavobacteriaceae</taxon>
        <taxon>Leeuwenhoekiella</taxon>
    </lineage>
</organism>
<reference evidence="7 8" key="1">
    <citation type="submission" date="2017-08" db="EMBL/GenBank/DDBJ databases">
        <title>The whole genome shortgun sequences of strain Leeuwenhoekiella nanhaiensis G18 from the South China Sea.</title>
        <authorList>
            <person name="Liu Q."/>
        </authorList>
    </citation>
    <scope>NUCLEOTIDE SEQUENCE [LARGE SCALE GENOMIC DNA]</scope>
    <source>
        <strain evidence="7 8">G18</strain>
    </source>
</reference>
<keyword evidence="1" id="KW-0645">Protease</keyword>
<evidence type="ECO:0000256" key="4">
    <source>
        <dbReference type="ARBA" id="ARBA00022833"/>
    </source>
</evidence>
<proteinExistence type="predicted"/>
<dbReference type="Pfam" id="PF04002">
    <property type="entry name" value="RadC"/>
    <property type="match status" value="1"/>
</dbReference>
<accession>A0A2G1VVT8</accession>
<dbReference type="CDD" id="cd08071">
    <property type="entry name" value="MPN_DUF2466"/>
    <property type="match status" value="1"/>
</dbReference>
<evidence type="ECO:0000313" key="7">
    <source>
        <dbReference type="EMBL" id="PHQ30892.1"/>
    </source>
</evidence>
<evidence type="ECO:0000256" key="5">
    <source>
        <dbReference type="ARBA" id="ARBA00023049"/>
    </source>
</evidence>
<comment type="caution">
    <text evidence="7">The sequence shown here is derived from an EMBL/GenBank/DDBJ whole genome shotgun (WGS) entry which is preliminary data.</text>
</comment>
<name>A0A2G1VVT8_9FLAO</name>
<keyword evidence="5" id="KW-0482">Metalloprotease</keyword>
<dbReference type="InterPro" id="IPR025657">
    <property type="entry name" value="RadC_JAB"/>
</dbReference>
<dbReference type="PANTHER" id="PTHR30471:SF3">
    <property type="entry name" value="UPF0758 PROTEIN YEES-RELATED"/>
    <property type="match status" value="1"/>
</dbReference>
<feature type="domain" description="MPN" evidence="6">
    <location>
        <begin position="20"/>
        <end position="144"/>
    </location>
</feature>
<dbReference type="PROSITE" id="PS50249">
    <property type="entry name" value="MPN"/>
    <property type="match status" value="1"/>
</dbReference>
<dbReference type="GO" id="GO:0008237">
    <property type="term" value="F:metallopeptidase activity"/>
    <property type="evidence" value="ECO:0007669"/>
    <property type="project" value="UniProtKB-KW"/>
</dbReference>
<dbReference type="Proteomes" id="UP000229433">
    <property type="component" value="Unassembled WGS sequence"/>
</dbReference>
<evidence type="ECO:0000313" key="8">
    <source>
        <dbReference type="Proteomes" id="UP000229433"/>
    </source>
</evidence>